<dbReference type="OrthoDB" id="160405at2759"/>
<dbReference type="PANTHER" id="PTHR31792">
    <property type="entry name" value="VACUOLAR ATPASE ASSEMBLY INTEGRAL MEMBRANE PROTEIN VMA21"/>
    <property type="match status" value="1"/>
</dbReference>
<evidence type="ECO:0000256" key="3">
    <source>
        <dbReference type="ARBA" id="ARBA00022989"/>
    </source>
</evidence>
<dbReference type="AlphaFoldDB" id="A0A9N9MGC7"/>
<proteinExistence type="predicted"/>
<organism evidence="7 8">
    <name type="scientific">Ceutorhynchus assimilis</name>
    <name type="common">cabbage seed weevil</name>
    <dbReference type="NCBI Taxonomy" id="467358"/>
    <lineage>
        <taxon>Eukaryota</taxon>
        <taxon>Metazoa</taxon>
        <taxon>Ecdysozoa</taxon>
        <taxon>Arthropoda</taxon>
        <taxon>Hexapoda</taxon>
        <taxon>Insecta</taxon>
        <taxon>Pterygota</taxon>
        <taxon>Neoptera</taxon>
        <taxon>Endopterygota</taxon>
        <taxon>Coleoptera</taxon>
        <taxon>Polyphaga</taxon>
        <taxon>Cucujiformia</taxon>
        <taxon>Curculionidae</taxon>
        <taxon>Ceutorhynchinae</taxon>
        <taxon>Ceutorhynchus</taxon>
    </lineage>
</organism>
<gene>
    <name evidence="7" type="ORF">CEUTPL_LOCUS3245</name>
</gene>
<keyword evidence="8" id="KW-1185">Reference proteome</keyword>
<dbReference type="Proteomes" id="UP001152799">
    <property type="component" value="Chromosome 11"/>
</dbReference>
<keyword evidence="1 6" id="KW-0812">Transmembrane</keyword>
<name>A0A9N9MGC7_9CUCU</name>
<feature type="transmembrane region" description="Helical" evidence="6">
    <location>
        <begin position="15"/>
        <end position="38"/>
    </location>
</feature>
<reference evidence="7" key="1">
    <citation type="submission" date="2022-01" db="EMBL/GenBank/DDBJ databases">
        <authorList>
            <person name="King R."/>
        </authorList>
    </citation>
    <scope>NUCLEOTIDE SEQUENCE</scope>
</reference>
<protein>
    <recommendedName>
        <fullName evidence="9">Vacuolar ATPase assembly integral membrane protein VMA21 homolog</fullName>
    </recommendedName>
</protein>
<keyword evidence="4 6" id="KW-0472">Membrane</keyword>
<accession>A0A9N9MGC7</accession>
<evidence type="ECO:0000256" key="5">
    <source>
        <dbReference type="ARBA" id="ARBA00023329"/>
    </source>
</evidence>
<dbReference type="EMBL" id="OU892287">
    <property type="protein sequence ID" value="CAG9762567.1"/>
    <property type="molecule type" value="Genomic_DNA"/>
</dbReference>
<evidence type="ECO:0000256" key="4">
    <source>
        <dbReference type="ARBA" id="ARBA00023136"/>
    </source>
</evidence>
<sequence>MDQNEQPQLSVFKTVLSYSLFILVSPVLTFFVFKFIFFEGIVGTNSTSSNVWSAVFAIIVLHIALGMYIMRAYSEADKPTRTKPIDKVD</sequence>
<dbReference type="InterPro" id="IPR019013">
    <property type="entry name" value="Vma21"/>
</dbReference>
<evidence type="ECO:0008006" key="9">
    <source>
        <dbReference type="Google" id="ProtNLM"/>
    </source>
</evidence>
<evidence type="ECO:0000256" key="1">
    <source>
        <dbReference type="ARBA" id="ARBA00022692"/>
    </source>
</evidence>
<keyword evidence="2" id="KW-0256">Endoplasmic reticulum</keyword>
<evidence type="ECO:0000256" key="6">
    <source>
        <dbReference type="SAM" id="Phobius"/>
    </source>
</evidence>
<dbReference type="GO" id="GO:0031410">
    <property type="term" value="C:cytoplasmic vesicle"/>
    <property type="evidence" value="ECO:0007669"/>
    <property type="project" value="UniProtKB-KW"/>
</dbReference>
<evidence type="ECO:0000256" key="2">
    <source>
        <dbReference type="ARBA" id="ARBA00022824"/>
    </source>
</evidence>
<dbReference type="PANTHER" id="PTHR31792:SF6">
    <property type="entry name" value="VACUOLAR ATPASE ASSEMBLY INTEGRAL MEMBRANE PROTEIN VMA21 HOMOLOG"/>
    <property type="match status" value="1"/>
</dbReference>
<dbReference type="Pfam" id="PF09446">
    <property type="entry name" value="VMA21"/>
    <property type="match status" value="1"/>
</dbReference>
<dbReference type="GO" id="GO:0005789">
    <property type="term" value="C:endoplasmic reticulum membrane"/>
    <property type="evidence" value="ECO:0007669"/>
    <property type="project" value="TreeGrafter"/>
</dbReference>
<evidence type="ECO:0000313" key="7">
    <source>
        <dbReference type="EMBL" id="CAG9762567.1"/>
    </source>
</evidence>
<feature type="transmembrane region" description="Helical" evidence="6">
    <location>
        <begin position="50"/>
        <end position="70"/>
    </location>
</feature>
<keyword evidence="5" id="KW-0968">Cytoplasmic vesicle</keyword>
<evidence type="ECO:0000313" key="8">
    <source>
        <dbReference type="Proteomes" id="UP001152799"/>
    </source>
</evidence>
<dbReference type="GO" id="GO:0070072">
    <property type="term" value="P:vacuolar proton-transporting V-type ATPase complex assembly"/>
    <property type="evidence" value="ECO:0007669"/>
    <property type="project" value="InterPro"/>
</dbReference>
<keyword evidence="3 6" id="KW-1133">Transmembrane helix</keyword>